<dbReference type="InterPro" id="IPR036388">
    <property type="entry name" value="WH-like_DNA-bd_sf"/>
</dbReference>
<dbReference type="NCBIfam" id="TIGR01453">
    <property type="entry name" value="grpIintron_endo"/>
    <property type="match status" value="1"/>
</dbReference>
<comment type="cofactor">
    <cofactor evidence="1">
        <name>Mg(2+)</name>
        <dbReference type="ChEBI" id="CHEBI:18420"/>
    </cofactor>
</comment>
<evidence type="ECO:0000256" key="1">
    <source>
        <dbReference type="ARBA" id="ARBA00001946"/>
    </source>
</evidence>
<keyword evidence="4" id="KW-0378">Hydrolase</keyword>
<dbReference type="SUPFAM" id="SSF82771">
    <property type="entry name" value="GIY-YIG endonuclease"/>
    <property type="match status" value="1"/>
</dbReference>
<keyword evidence="4" id="KW-0540">Nuclease</keyword>
<keyword evidence="2" id="KW-0460">Magnesium</keyword>
<protein>
    <submittedName>
        <fullName evidence="4">Intron associated endonuclease</fullName>
    </submittedName>
</protein>
<dbReference type="InterPro" id="IPR035901">
    <property type="entry name" value="GIY-YIG_endonuc_sf"/>
</dbReference>
<evidence type="ECO:0000259" key="3">
    <source>
        <dbReference type="PROSITE" id="PS50164"/>
    </source>
</evidence>
<accession>A0A8S5SKF2</accession>
<dbReference type="PROSITE" id="PS50164">
    <property type="entry name" value="GIY_YIG"/>
    <property type="match status" value="1"/>
</dbReference>
<dbReference type="InterPro" id="IPR000305">
    <property type="entry name" value="GIY-YIG_endonuc"/>
</dbReference>
<dbReference type="Gene3D" id="3.40.1440.10">
    <property type="entry name" value="GIY-YIG endonuclease"/>
    <property type="match status" value="1"/>
</dbReference>
<organism evidence="4">
    <name type="scientific">Siphoviridae sp. ctrCN24</name>
    <dbReference type="NCBI Taxonomy" id="2827953"/>
    <lineage>
        <taxon>Viruses</taxon>
        <taxon>Duplodnaviria</taxon>
        <taxon>Heunggongvirae</taxon>
        <taxon>Uroviricota</taxon>
        <taxon>Caudoviricetes</taxon>
    </lineage>
</organism>
<proteinExistence type="predicted"/>
<dbReference type="CDD" id="cd10443">
    <property type="entry name" value="GIY-YIG_HE_Tlr8p_PBC-V_like"/>
    <property type="match status" value="1"/>
</dbReference>
<evidence type="ECO:0000313" key="4">
    <source>
        <dbReference type="EMBL" id="DAF51446.1"/>
    </source>
</evidence>
<dbReference type="GO" id="GO:0004519">
    <property type="term" value="F:endonuclease activity"/>
    <property type="evidence" value="ECO:0007669"/>
    <property type="project" value="UniProtKB-KW"/>
</dbReference>
<name>A0A8S5SKF2_9CAUD</name>
<dbReference type="InterPro" id="IPR006350">
    <property type="entry name" value="Intron_endoG1"/>
</dbReference>
<dbReference type="SMART" id="SM00497">
    <property type="entry name" value="IENR1"/>
    <property type="match status" value="3"/>
</dbReference>
<evidence type="ECO:0000256" key="2">
    <source>
        <dbReference type="ARBA" id="ARBA00022842"/>
    </source>
</evidence>
<feature type="domain" description="GIY-YIG" evidence="3">
    <location>
        <begin position="4"/>
        <end position="99"/>
    </location>
</feature>
<sequence length="310" mass="35788">MREKICGIYKITNKIDGKVYIGKSINIYYRWTQHIKIAKNPSKYRDGNRPLYYAMNKYGIDDFEFEVIEICDEDVLCRREIYWIGIYDCTTLSGHGYNLTSGGENGNFTQAKKAYQYDLDGNFIAEYDTIRDAAFAVCDKLDASAIQNAMGKIGSQSYGYQWRYDKVDKIEPYIEYHCSALKVAKYDSNGHLVATYRSAQEAADSIGKSKSLVRLSCLNKVRCAGGFTFRYYDDEPAQINYMRSKNNPGRDGNAIKQMDGDVVLRIFDNAKDVAEYLKITDRSTLYKCCNHKLKTHLGYCLYKGYRWEWV</sequence>
<dbReference type="EMBL" id="BK032616">
    <property type="protein sequence ID" value="DAF51446.1"/>
    <property type="molecule type" value="Genomic_DNA"/>
</dbReference>
<dbReference type="InterPro" id="IPR010896">
    <property type="entry name" value="NUMOD1"/>
</dbReference>
<dbReference type="Gene3D" id="1.10.10.10">
    <property type="entry name" value="Winged helix-like DNA-binding domain superfamily/Winged helix DNA-binding domain"/>
    <property type="match status" value="3"/>
</dbReference>
<dbReference type="InterPro" id="IPR003647">
    <property type="entry name" value="Intron_nuc_1_rpt"/>
</dbReference>
<dbReference type="Pfam" id="PF01541">
    <property type="entry name" value="GIY-YIG"/>
    <property type="match status" value="1"/>
</dbReference>
<dbReference type="SMART" id="SM00465">
    <property type="entry name" value="GIYc"/>
    <property type="match status" value="1"/>
</dbReference>
<reference evidence="4" key="1">
    <citation type="journal article" date="2021" name="Proc. Natl. Acad. Sci. U.S.A.">
        <title>A Catalog of Tens of Thousands of Viruses from Human Metagenomes Reveals Hidden Associations with Chronic Diseases.</title>
        <authorList>
            <person name="Tisza M.J."/>
            <person name="Buck C.B."/>
        </authorList>
    </citation>
    <scope>NUCLEOTIDE SEQUENCE</scope>
    <source>
        <strain evidence="4">CtrCN24</strain>
    </source>
</reference>
<dbReference type="Pfam" id="PF07453">
    <property type="entry name" value="NUMOD1"/>
    <property type="match status" value="2"/>
</dbReference>
<keyword evidence="4" id="KW-0255">Endonuclease</keyword>